<reference evidence="1" key="1">
    <citation type="submission" date="2023-07" db="EMBL/GenBank/DDBJ databases">
        <title>Sorghum-associated microbial communities from plants grown in Nebraska, USA.</title>
        <authorList>
            <person name="Schachtman D."/>
        </authorList>
    </citation>
    <scope>NUCLEOTIDE SEQUENCE</scope>
    <source>
        <strain evidence="1">2697</strain>
    </source>
</reference>
<organism evidence="1 2">
    <name type="scientific">Pedobacter africanus</name>
    <dbReference type="NCBI Taxonomy" id="151894"/>
    <lineage>
        <taxon>Bacteria</taxon>
        <taxon>Pseudomonadati</taxon>
        <taxon>Bacteroidota</taxon>
        <taxon>Sphingobacteriia</taxon>
        <taxon>Sphingobacteriales</taxon>
        <taxon>Sphingobacteriaceae</taxon>
        <taxon>Pedobacter</taxon>
    </lineage>
</organism>
<protein>
    <submittedName>
        <fullName evidence="1">Uncharacterized protein</fullName>
    </submittedName>
</protein>
<comment type="caution">
    <text evidence="1">The sequence shown here is derived from an EMBL/GenBank/DDBJ whole genome shotgun (WGS) entry which is preliminary data.</text>
</comment>
<accession>A0ACC6KYK2</accession>
<gene>
    <name evidence="1" type="ORF">J2X78_002912</name>
</gene>
<sequence length="147" mass="17467">MKTNSIILLFLSALFLFSGCKKDRETDNSQITTARLQGKWEATKFTEKIYEVQGNKLVSEKTTAYPANERSIEYKGSEILYYRNQTLRNTYTYAVIGNEMRIREGNQGFYFQFKFYSDTQHSHIEEDYYKNNTIEMKEVTETYYNKN</sequence>
<proteinExistence type="predicted"/>
<keyword evidence="2" id="KW-1185">Reference proteome</keyword>
<evidence type="ECO:0000313" key="1">
    <source>
        <dbReference type="EMBL" id="MDR6784347.1"/>
    </source>
</evidence>
<name>A0ACC6KYK2_9SPHI</name>
<evidence type="ECO:0000313" key="2">
    <source>
        <dbReference type="Proteomes" id="UP001246858"/>
    </source>
</evidence>
<dbReference type="Proteomes" id="UP001246858">
    <property type="component" value="Unassembled WGS sequence"/>
</dbReference>
<dbReference type="EMBL" id="JAVDTF010000002">
    <property type="protein sequence ID" value="MDR6784347.1"/>
    <property type="molecule type" value="Genomic_DNA"/>
</dbReference>